<dbReference type="HAMAP" id="MF_03046">
    <property type="entry name" value="ENY2_Sus1"/>
    <property type="match status" value="1"/>
</dbReference>
<organism evidence="2 3">
    <name type="scientific">Clunio marinus</name>
    <dbReference type="NCBI Taxonomy" id="568069"/>
    <lineage>
        <taxon>Eukaryota</taxon>
        <taxon>Metazoa</taxon>
        <taxon>Ecdysozoa</taxon>
        <taxon>Arthropoda</taxon>
        <taxon>Hexapoda</taxon>
        <taxon>Insecta</taxon>
        <taxon>Pterygota</taxon>
        <taxon>Neoptera</taxon>
        <taxon>Endopterygota</taxon>
        <taxon>Diptera</taxon>
        <taxon>Nematocera</taxon>
        <taxon>Chironomoidea</taxon>
        <taxon>Chironomidae</taxon>
        <taxon>Clunio</taxon>
    </lineage>
</organism>
<gene>
    <name evidence="1" type="primary">e(y)2</name>
    <name evidence="2" type="ORF">CLUMA_CG006227</name>
</gene>
<comment type="function">
    <text evidence="1">Involved in mRNA export coupled transcription activation by association with both the TREX-2 and the SAGA complexes. The transcription regulatory histone acetylation (HAT) complex SAGA is a multiprotein complex that activates transcription by remodeling chromatin and mediating histone acetylation and deubiquitination. Within the SAGA complex, participates to a subcomplex that specifically deubiquitinates histones. The SAGA complex is recruited to specific gene promoters by activators, where it is required for transcription. The TREX-2 complex functions in docking export-competent ribonucleoprotein particles (mRNPs) to the nuclear entrance of the nuclear pore complex (nuclear basket). TREX-2 participates in mRNA export and accurate chromatin positioning in the nucleus by tethering genes to the nuclear periphery.</text>
</comment>
<dbReference type="InterPro" id="IPR038212">
    <property type="entry name" value="TF_EnY2_sf"/>
</dbReference>
<dbReference type="STRING" id="568069.A0A1J1HXK7"/>
<comment type="subunit">
    <text evidence="1">Component of the nuclear pore complex (NPC)-associated TREX-2 complex (transcription and export complex 2). Component of the SAGA transcription coactivator-HAT complex. Within the SAGA complex, participates to a subcomplex of SAGA called the DUB module (deubiquitination module).</text>
</comment>
<dbReference type="GO" id="GO:0006325">
    <property type="term" value="P:chromatin organization"/>
    <property type="evidence" value="ECO:0007669"/>
    <property type="project" value="UniProtKB-KW"/>
</dbReference>
<keyword evidence="3" id="KW-1185">Reference proteome</keyword>
<dbReference type="GO" id="GO:0071819">
    <property type="term" value="C:DUBm complex"/>
    <property type="evidence" value="ECO:0007669"/>
    <property type="project" value="UniProtKB-UniRule"/>
</dbReference>
<dbReference type="GO" id="GO:0070390">
    <property type="term" value="C:transcription export complex 2"/>
    <property type="evidence" value="ECO:0007669"/>
    <property type="project" value="UniProtKB-UniRule"/>
</dbReference>
<reference evidence="2 3" key="1">
    <citation type="submission" date="2015-04" db="EMBL/GenBank/DDBJ databases">
        <authorList>
            <person name="Syromyatnikov M.Y."/>
            <person name="Popov V.N."/>
        </authorList>
    </citation>
    <scope>NUCLEOTIDE SEQUENCE [LARGE SCALE GENOMIC DNA]</scope>
</reference>
<keyword evidence="1" id="KW-0539">Nucleus</keyword>
<evidence type="ECO:0000313" key="2">
    <source>
        <dbReference type="EMBL" id="CRK92757.1"/>
    </source>
</evidence>
<keyword evidence="1" id="KW-0811">Translocation</keyword>
<dbReference type="GO" id="GO:0005643">
    <property type="term" value="C:nuclear pore"/>
    <property type="evidence" value="ECO:0007669"/>
    <property type="project" value="UniProtKB-UniRule"/>
</dbReference>
<dbReference type="PANTHER" id="PTHR12514">
    <property type="entry name" value="ENHANCER OF YELLOW 2 TRANSCRIPTION FACTOR"/>
    <property type="match status" value="1"/>
</dbReference>
<dbReference type="GO" id="GO:0003713">
    <property type="term" value="F:transcription coactivator activity"/>
    <property type="evidence" value="ECO:0007669"/>
    <property type="project" value="UniProtKB-UniRule"/>
</dbReference>
<dbReference type="Proteomes" id="UP000183832">
    <property type="component" value="Unassembled WGS sequence"/>
</dbReference>
<sequence length="106" mass="12248">MFNKMLSRNINDHNNVNAKRVAEQMTILRGERMLLKDYLVQSLQESGWDDKVRILCREEIAKANGLISVDSLVDRVTPKARKEIPDELKADMILKIKKVLLQAKED</sequence>
<dbReference type="GO" id="GO:0006368">
    <property type="term" value="P:transcription elongation by RNA polymerase II"/>
    <property type="evidence" value="ECO:0007669"/>
    <property type="project" value="UniProtKB-UniRule"/>
</dbReference>
<comment type="subcellular location">
    <subcellularLocation>
        <location evidence="1">Nucleus</location>
        <location evidence="1">Nucleoplasm</location>
    </subcellularLocation>
</comment>
<protein>
    <recommendedName>
        <fullName evidence="1">Enhancer of yellow 2 transcription factor</fullName>
    </recommendedName>
</protein>
<comment type="similarity">
    <text evidence="1">Belongs to the ENY2 family.</text>
</comment>
<keyword evidence="1" id="KW-0804">Transcription</keyword>
<dbReference type="EMBL" id="CVRI01000035">
    <property type="protein sequence ID" value="CRK92757.1"/>
    <property type="molecule type" value="Genomic_DNA"/>
</dbReference>
<dbReference type="GO" id="GO:0005654">
    <property type="term" value="C:nucleoplasm"/>
    <property type="evidence" value="ECO:0007669"/>
    <property type="project" value="UniProtKB-SubCell"/>
</dbReference>
<accession>A0A1J1HXK7</accession>
<keyword evidence="1" id="KW-0010">Activator</keyword>
<dbReference type="GO" id="GO:0015031">
    <property type="term" value="P:protein transport"/>
    <property type="evidence" value="ECO:0007669"/>
    <property type="project" value="UniProtKB-KW"/>
</dbReference>
<dbReference type="Gene3D" id="1.10.246.140">
    <property type="match status" value="1"/>
</dbReference>
<dbReference type="GO" id="GO:0000124">
    <property type="term" value="C:SAGA complex"/>
    <property type="evidence" value="ECO:0007669"/>
    <property type="project" value="UniProtKB-UniRule"/>
</dbReference>
<keyword evidence="1" id="KW-0805">Transcription regulation</keyword>
<keyword evidence="1" id="KW-0653">Protein transport</keyword>
<keyword evidence="1" id="KW-0509">mRNA transport</keyword>
<dbReference type="GO" id="GO:0006406">
    <property type="term" value="P:mRNA export from nucleus"/>
    <property type="evidence" value="ECO:0007669"/>
    <property type="project" value="UniProtKB-UniRule"/>
</dbReference>
<proteinExistence type="inferred from homology"/>
<dbReference type="AlphaFoldDB" id="A0A1J1HXK7"/>
<evidence type="ECO:0000313" key="3">
    <source>
        <dbReference type="Proteomes" id="UP000183832"/>
    </source>
</evidence>
<keyword evidence="1" id="KW-0813">Transport</keyword>
<dbReference type="Pfam" id="PF10163">
    <property type="entry name" value="EnY2"/>
    <property type="match status" value="1"/>
</dbReference>
<dbReference type="InterPro" id="IPR018783">
    <property type="entry name" value="TF_ENY2"/>
</dbReference>
<keyword evidence="1" id="KW-0156">Chromatin regulator</keyword>
<name>A0A1J1HXK7_9DIPT</name>
<evidence type="ECO:0000256" key="1">
    <source>
        <dbReference type="HAMAP-Rule" id="MF_03046"/>
    </source>
</evidence>